<name>A0A542BJG7_SERFO</name>
<gene>
    <name evidence="1" type="ORF">FHU10_1227</name>
</gene>
<dbReference type="EMBL" id="VISQ01000001">
    <property type="protein sequence ID" value="TVZ68771.1"/>
    <property type="molecule type" value="Genomic_DNA"/>
</dbReference>
<dbReference type="GO" id="GO:0003690">
    <property type="term" value="F:double-stranded DNA binding"/>
    <property type="evidence" value="ECO:0007669"/>
    <property type="project" value="InterPro"/>
</dbReference>
<accession>A0A542BJG7</accession>
<dbReference type="OrthoDB" id="8141487at2"/>
<dbReference type="Gene3D" id="1.20.5.170">
    <property type="match status" value="1"/>
</dbReference>
<sequence length="174" mass="19496">MAKGKKRLKAAAALYVAQTKAEVIEGIKILGDLQRQLTRTETEMNDQIAAVTQYHSPELERLKAEITSYQTGIQTWCEANRDDLTQHGKTKTVNLTTGDVSWRIRPPSCSIKGVDSVIAALKKLKLTRFIRAKEEINKEAILNETDAVKNIPGITINRDLEDFAIIPFEQESSE</sequence>
<dbReference type="AlphaFoldDB" id="A0A542BJG7"/>
<reference evidence="1" key="1">
    <citation type="submission" date="2019-06" db="EMBL/GenBank/DDBJ databases">
        <authorList>
            <person name="Deangelis K."/>
            <person name="Huntemann M."/>
            <person name="Clum A."/>
            <person name="Pillay M."/>
            <person name="Palaniappan K."/>
            <person name="Varghese N."/>
            <person name="Mikhailova N."/>
            <person name="Stamatis D."/>
            <person name="Reddy T."/>
            <person name="Daum C."/>
            <person name="Shapiro N."/>
            <person name="Ivanova N."/>
            <person name="Kyrpides N."/>
            <person name="Woyke T."/>
        </authorList>
    </citation>
    <scope>NUCLEOTIDE SEQUENCE [LARGE SCALE GENOMIC DNA]</scope>
    <source>
        <strain evidence="1">128R</strain>
    </source>
</reference>
<dbReference type="GO" id="GO:0042262">
    <property type="term" value="P:DNA protection"/>
    <property type="evidence" value="ECO:0007669"/>
    <property type="project" value="InterPro"/>
</dbReference>
<reference evidence="1" key="2">
    <citation type="submission" date="2019-08" db="EMBL/GenBank/DDBJ databases">
        <title>Investigation of anaerobic lignin degradation for improved lignocellulosic biofuels.</title>
        <authorList>
            <person name="Deangelis K.PhD."/>
        </authorList>
    </citation>
    <scope>NUCLEOTIDE SEQUENCE [LARGE SCALE GENOMIC DNA]</scope>
    <source>
        <strain evidence="1">128R</strain>
    </source>
</reference>
<proteinExistence type="predicted"/>
<comment type="caution">
    <text evidence="1">The sequence shown here is derived from an EMBL/GenBank/DDBJ whole genome shotgun (WGS) entry which is preliminary data.</text>
</comment>
<evidence type="ECO:0000313" key="1">
    <source>
        <dbReference type="EMBL" id="TVZ68771.1"/>
    </source>
</evidence>
<organism evidence="1">
    <name type="scientific">Serratia fonticola</name>
    <dbReference type="NCBI Taxonomy" id="47917"/>
    <lineage>
        <taxon>Bacteria</taxon>
        <taxon>Pseudomonadati</taxon>
        <taxon>Pseudomonadota</taxon>
        <taxon>Gammaproteobacteria</taxon>
        <taxon>Enterobacterales</taxon>
        <taxon>Yersiniaceae</taxon>
        <taxon>Serratia</taxon>
    </lineage>
</organism>
<dbReference type="InterPro" id="IPR009951">
    <property type="entry name" value="Host-nuc_inhib_Gam"/>
</dbReference>
<protein>
    <submittedName>
        <fullName evidence="1">Phage host-nuclease inhibitor protein Gam</fullName>
    </submittedName>
</protein>
<dbReference type="SUPFAM" id="SSF161266">
    <property type="entry name" value="Gam-like"/>
    <property type="match status" value="1"/>
</dbReference>
<dbReference type="Pfam" id="PF07352">
    <property type="entry name" value="Phage_Mu_Gam"/>
    <property type="match status" value="1"/>
</dbReference>